<dbReference type="AlphaFoldDB" id="A0A6P1P0U8"/>
<evidence type="ECO:0000313" key="3">
    <source>
        <dbReference type="Proteomes" id="UP000464214"/>
    </source>
</evidence>
<name>A0A6P1P0U8_9BACT</name>
<feature type="coiled-coil region" evidence="1">
    <location>
        <begin position="92"/>
        <end position="132"/>
    </location>
</feature>
<dbReference type="EMBL" id="CP047897">
    <property type="protein sequence ID" value="QHL88255.1"/>
    <property type="molecule type" value="Genomic_DNA"/>
</dbReference>
<evidence type="ECO:0000313" key="2">
    <source>
        <dbReference type="EMBL" id="QHL88255.1"/>
    </source>
</evidence>
<accession>A0A6P1P0U8</accession>
<evidence type="ECO:0000256" key="1">
    <source>
        <dbReference type="SAM" id="Coils"/>
    </source>
</evidence>
<keyword evidence="3" id="KW-1185">Reference proteome</keyword>
<protein>
    <submittedName>
        <fullName evidence="2">Uncharacterized protein</fullName>
    </submittedName>
</protein>
<dbReference type="Proteomes" id="UP000464214">
    <property type="component" value="Chromosome"/>
</dbReference>
<dbReference type="RefSeq" id="WP_160692448.1">
    <property type="nucleotide sequence ID" value="NZ_CP047897.1"/>
</dbReference>
<sequence length="133" mass="15462">MAINLQQISARLNFYMRIKELDVYQLSVLTQTPPAMVGCIVQGEEYCMDDLLAFLKQLPDLNSRWVIYGEGNVFKGEGDANAHPEAHLKKDRSAYIAEMQNLLHQLEEIEKHQQEKAHLDMLRNRIRELTKHI</sequence>
<gene>
    <name evidence="2" type="ORF">GU926_12765</name>
</gene>
<organism evidence="2 3">
    <name type="scientific">Nibribacter ruber</name>
    <dbReference type="NCBI Taxonomy" id="2698458"/>
    <lineage>
        <taxon>Bacteria</taxon>
        <taxon>Pseudomonadati</taxon>
        <taxon>Bacteroidota</taxon>
        <taxon>Cytophagia</taxon>
        <taxon>Cytophagales</taxon>
        <taxon>Hymenobacteraceae</taxon>
        <taxon>Nibribacter</taxon>
    </lineage>
</organism>
<reference evidence="2 3" key="1">
    <citation type="submission" date="2020-01" db="EMBL/GenBank/DDBJ databases">
        <authorList>
            <person name="Kim M."/>
        </authorList>
    </citation>
    <scope>NUCLEOTIDE SEQUENCE [LARGE SCALE GENOMIC DNA]</scope>
    <source>
        <strain evidence="2 3">BT10</strain>
    </source>
</reference>
<dbReference type="KEGG" id="nib:GU926_12765"/>
<keyword evidence="1" id="KW-0175">Coiled coil</keyword>
<proteinExistence type="predicted"/>